<dbReference type="EMBL" id="QMEB01000078">
    <property type="protein sequence ID" value="NMG20156.1"/>
    <property type="molecule type" value="Genomic_DNA"/>
</dbReference>
<reference evidence="3 4" key="1">
    <citation type="submission" date="2018-06" db="EMBL/GenBank/DDBJ databases">
        <title>Comparative genomics of Brasilonema spp. strains.</title>
        <authorList>
            <person name="Alvarenga D.O."/>
            <person name="Fiore M.F."/>
            <person name="Varani A.M."/>
        </authorList>
    </citation>
    <scope>NUCLEOTIDE SEQUENCE [LARGE SCALE GENOMIC DNA]</scope>
    <source>
        <strain evidence="3 4">SPC951</strain>
    </source>
</reference>
<dbReference type="InterPro" id="IPR001119">
    <property type="entry name" value="SLH_dom"/>
</dbReference>
<evidence type="ECO:0000259" key="2">
    <source>
        <dbReference type="PROSITE" id="PS51272"/>
    </source>
</evidence>
<proteinExistence type="predicted"/>
<dbReference type="Gene3D" id="2.40.128.260">
    <property type="entry name" value="Type IV secretion system, VirB10/TraB/TrbI"/>
    <property type="match status" value="1"/>
</dbReference>
<keyword evidence="1" id="KW-0472">Membrane</keyword>
<evidence type="ECO:0000313" key="4">
    <source>
        <dbReference type="Proteomes" id="UP000718564"/>
    </source>
</evidence>
<feature type="transmembrane region" description="Helical" evidence="1">
    <location>
        <begin position="12"/>
        <end position="35"/>
    </location>
</feature>
<accession>A0ABX1P8A3</accession>
<dbReference type="Pfam" id="PF00395">
    <property type="entry name" value="SLH"/>
    <property type="match status" value="3"/>
</dbReference>
<organism evidence="3 4">
    <name type="scientific">Brasilonema bromeliae SPC951</name>
    <dbReference type="NCBI Taxonomy" id="385972"/>
    <lineage>
        <taxon>Bacteria</taxon>
        <taxon>Bacillati</taxon>
        <taxon>Cyanobacteriota</taxon>
        <taxon>Cyanophyceae</taxon>
        <taxon>Nostocales</taxon>
        <taxon>Scytonemataceae</taxon>
        <taxon>Brasilonema</taxon>
        <taxon>Bromeliae group (in: Brasilonema)</taxon>
    </lineage>
</organism>
<evidence type="ECO:0000256" key="1">
    <source>
        <dbReference type="SAM" id="Phobius"/>
    </source>
</evidence>
<comment type="caution">
    <text evidence="3">The sequence shown here is derived from an EMBL/GenBank/DDBJ whole genome shotgun (WGS) entry which is preliminary data.</text>
</comment>
<gene>
    <name evidence="3" type="ORF">DP116_12095</name>
</gene>
<evidence type="ECO:0000313" key="3">
    <source>
        <dbReference type="EMBL" id="NMG20156.1"/>
    </source>
</evidence>
<name>A0ABX1P8A3_9CYAN</name>
<feature type="domain" description="SLH" evidence="2">
    <location>
        <begin position="35"/>
        <end position="98"/>
    </location>
</feature>
<keyword evidence="1" id="KW-1133">Transmembrane helix</keyword>
<sequence length="417" mass="44618">MFGHFRWQSGCAAFMILGITTGTIAPLVIPTASFAQTSFIDVQSNYWAAEFIRELAQRGIVAGFPDGSFRPEQAVTRAQFAAMIGKAFRKAPERQAVRFDDVPSSYWASSAIQEAYTTGFLSGYPGNRFEPNQNIPREQVLVSLSSGLDYKVSGNTDTILQSYDDTNNISGYARSPVAAATEKQIVVNYPNIKFLNPKVTTTRAQVAAFIYQALVSSNQASAINSPYIVALAERTPSKPVAVTIPEGTVIPIRYEKAEKILVTKEEIVPLTLTVAQNVVTDKGTLVIPAGSQVVGELRPVKDKNGSQFVAQKLVLTNNGQEYPINATTDVITKTETVKKGINTKTILRNTALGAGAAAAVSIVTGDKAISAGEVLGGAAIGGLVGLFFGKKSVDLIAIDPKTDLQMTIGENFQVSLK</sequence>
<dbReference type="PANTHER" id="PTHR43308:SF5">
    <property type="entry name" value="S-LAYER PROTEIN _ PEPTIDOGLYCAN ENDO-BETA-N-ACETYLGLUCOSAMINIDASE"/>
    <property type="match status" value="1"/>
</dbReference>
<dbReference type="PROSITE" id="PS51272">
    <property type="entry name" value="SLH"/>
    <property type="match status" value="3"/>
</dbReference>
<protein>
    <submittedName>
        <fullName evidence="3">S-layer homology domain-containing protein</fullName>
    </submittedName>
</protein>
<keyword evidence="1" id="KW-0812">Transmembrane</keyword>
<dbReference type="InterPro" id="IPR042217">
    <property type="entry name" value="T4SS_VirB10/TrbI"/>
</dbReference>
<dbReference type="InterPro" id="IPR051465">
    <property type="entry name" value="Cell_Envelope_Struct_Comp"/>
</dbReference>
<dbReference type="RefSeq" id="WP_169155421.1">
    <property type="nucleotide sequence ID" value="NZ_CAWPJE010000057.1"/>
</dbReference>
<feature type="domain" description="SLH" evidence="2">
    <location>
        <begin position="160"/>
        <end position="224"/>
    </location>
</feature>
<feature type="domain" description="SLH" evidence="2">
    <location>
        <begin position="99"/>
        <end position="158"/>
    </location>
</feature>
<dbReference type="Proteomes" id="UP000718564">
    <property type="component" value="Unassembled WGS sequence"/>
</dbReference>
<keyword evidence="4" id="KW-1185">Reference proteome</keyword>
<dbReference type="PANTHER" id="PTHR43308">
    <property type="entry name" value="OUTER MEMBRANE PROTEIN ALPHA-RELATED"/>
    <property type="match status" value="1"/>
</dbReference>